<keyword evidence="2" id="KW-1185">Reference proteome</keyword>
<proteinExistence type="predicted"/>
<organism evidence="1 2">
    <name type="scientific">Parasedimentitalea denitrificans</name>
    <dbReference type="NCBI Taxonomy" id="2211118"/>
    <lineage>
        <taxon>Bacteria</taxon>
        <taxon>Pseudomonadati</taxon>
        <taxon>Pseudomonadota</taxon>
        <taxon>Alphaproteobacteria</taxon>
        <taxon>Rhodobacterales</taxon>
        <taxon>Paracoccaceae</taxon>
        <taxon>Parasedimentitalea</taxon>
    </lineage>
</organism>
<reference evidence="1 2" key="1">
    <citation type="submission" date="2018-05" db="EMBL/GenBank/DDBJ databases">
        <authorList>
            <person name="Zhang Y.-J."/>
        </authorList>
    </citation>
    <scope>NUCLEOTIDE SEQUENCE [LARGE SCALE GENOMIC DNA]</scope>
    <source>
        <strain evidence="1 2">CY04</strain>
    </source>
</reference>
<name>A0ABX0W5K8_9RHOB</name>
<gene>
    <name evidence="1" type="ORF">DL239_04460</name>
</gene>
<dbReference type="Proteomes" id="UP001429564">
    <property type="component" value="Unassembled WGS sequence"/>
</dbReference>
<dbReference type="EMBL" id="QHLQ01000002">
    <property type="protein sequence ID" value="NIZ60223.1"/>
    <property type="molecule type" value="Genomic_DNA"/>
</dbReference>
<evidence type="ECO:0000313" key="2">
    <source>
        <dbReference type="Proteomes" id="UP001429564"/>
    </source>
</evidence>
<dbReference type="InterPro" id="IPR022201">
    <property type="entry name" value="DUF3726"/>
</dbReference>
<evidence type="ECO:0000313" key="1">
    <source>
        <dbReference type="EMBL" id="NIZ60223.1"/>
    </source>
</evidence>
<dbReference type="Pfam" id="PF12525">
    <property type="entry name" value="DUF3726"/>
    <property type="match status" value="1"/>
</dbReference>
<accession>A0ABX0W5K8</accession>
<comment type="caution">
    <text evidence="1">The sequence shown here is derived from an EMBL/GenBank/DDBJ whole genome shotgun (WGS) entry which is preliminary data.</text>
</comment>
<protein>
    <submittedName>
        <fullName evidence="1">DUF3726 domain-containing protein</fullName>
    </submittedName>
</protein>
<sequence>MSYSLNEIEALSKRAARGAGLDWGVAEEASKATRWLCAQDFDGCRLLSSVLSECQTESKRLQAPQSLSGEWRGQLRTLCPIQTGTALSDCAAQVASDGVEIRDLSNPLFILPFVAAVARLAKTCLLVTWEGATITTDGNTVDLQLSVETTPYVERADRLVIAQTAPMTMPTKLPCRANPRSQNWHDLNALAALTYAPATETSRRLGAGGGQTDND</sequence>
<dbReference type="RefSeq" id="WP_167682702.1">
    <property type="nucleotide sequence ID" value="NZ_QHLQ01000002.1"/>
</dbReference>